<evidence type="ECO:0000256" key="3">
    <source>
        <dbReference type="ARBA" id="ARBA00022553"/>
    </source>
</evidence>
<gene>
    <name evidence="10" type="ORF">EDD52_101498</name>
</gene>
<evidence type="ECO:0000256" key="8">
    <source>
        <dbReference type="SAM" id="Phobius"/>
    </source>
</evidence>
<keyword evidence="3" id="KW-0597">Phosphoprotein</keyword>
<dbReference type="Gene3D" id="3.30.450.20">
    <property type="entry name" value="PAS domain"/>
    <property type="match status" value="2"/>
</dbReference>
<dbReference type="GO" id="GO:0005524">
    <property type="term" value="F:ATP binding"/>
    <property type="evidence" value="ECO:0007669"/>
    <property type="project" value="UniProtKB-KW"/>
</dbReference>
<dbReference type="InterPro" id="IPR011495">
    <property type="entry name" value="Sig_transdc_His_kin_sub2_dim/P"/>
</dbReference>
<evidence type="ECO:0000259" key="9">
    <source>
        <dbReference type="Pfam" id="PF07568"/>
    </source>
</evidence>
<dbReference type="GO" id="GO:0004673">
    <property type="term" value="F:protein histidine kinase activity"/>
    <property type="evidence" value="ECO:0007669"/>
    <property type="project" value="UniProtKB-EC"/>
</dbReference>
<feature type="domain" description="Signal transduction histidine kinase subgroup 2 dimerisation and phosphoacceptor" evidence="9">
    <location>
        <begin position="372"/>
        <end position="444"/>
    </location>
</feature>
<evidence type="ECO:0000256" key="1">
    <source>
        <dbReference type="ARBA" id="ARBA00000085"/>
    </source>
</evidence>
<keyword evidence="4" id="KW-0808">Transferase</keyword>
<evidence type="ECO:0000313" key="10">
    <source>
        <dbReference type="EMBL" id="TCS67398.1"/>
    </source>
</evidence>
<comment type="caution">
    <text evidence="10">The sequence shown here is derived from an EMBL/GenBank/DDBJ whole genome shotgun (WGS) entry which is preliminary data.</text>
</comment>
<keyword evidence="7" id="KW-0067">ATP-binding</keyword>
<evidence type="ECO:0000256" key="5">
    <source>
        <dbReference type="ARBA" id="ARBA00022741"/>
    </source>
</evidence>
<keyword evidence="8" id="KW-1133">Transmembrane helix</keyword>
<keyword evidence="8" id="KW-0812">Transmembrane</keyword>
<dbReference type="EMBL" id="SLZU01000001">
    <property type="protein sequence ID" value="TCS67398.1"/>
    <property type="molecule type" value="Genomic_DNA"/>
</dbReference>
<keyword evidence="5" id="KW-0547">Nucleotide-binding</keyword>
<dbReference type="PANTHER" id="PTHR41523">
    <property type="entry name" value="TWO-COMPONENT SYSTEM SENSOR PROTEIN"/>
    <property type="match status" value="1"/>
</dbReference>
<feature type="transmembrane region" description="Helical" evidence="8">
    <location>
        <begin position="279"/>
        <end position="301"/>
    </location>
</feature>
<protein>
    <recommendedName>
        <fullName evidence="2">histidine kinase</fullName>
        <ecNumber evidence="2">2.7.13.3</ecNumber>
    </recommendedName>
</protein>
<dbReference type="EC" id="2.7.13.3" evidence="2"/>
<evidence type="ECO:0000256" key="7">
    <source>
        <dbReference type="ARBA" id="ARBA00022840"/>
    </source>
</evidence>
<dbReference type="RefSeq" id="WP_132241438.1">
    <property type="nucleotide sequence ID" value="NZ_SLZU01000001.1"/>
</dbReference>
<proteinExistence type="predicted"/>
<dbReference type="Proteomes" id="UP000295696">
    <property type="component" value="Unassembled WGS sequence"/>
</dbReference>
<accession>A0A4R3JLZ9</accession>
<organism evidence="10 11">
    <name type="scientific">Primorskyibacter sedentarius</name>
    <dbReference type="NCBI Taxonomy" id="745311"/>
    <lineage>
        <taxon>Bacteria</taxon>
        <taxon>Pseudomonadati</taxon>
        <taxon>Pseudomonadota</taxon>
        <taxon>Alphaproteobacteria</taxon>
        <taxon>Rhodobacterales</taxon>
        <taxon>Roseobacteraceae</taxon>
        <taxon>Primorskyibacter</taxon>
    </lineage>
</organism>
<name>A0A4R3JLZ9_9RHOB</name>
<dbReference type="Gene3D" id="3.30.565.10">
    <property type="entry name" value="Histidine kinase-like ATPase, C-terminal domain"/>
    <property type="match status" value="1"/>
</dbReference>
<evidence type="ECO:0000256" key="4">
    <source>
        <dbReference type="ARBA" id="ARBA00022679"/>
    </source>
</evidence>
<keyword evidence="6 10" id="KW-0418">Kinase</keyword>
<dbReference type="OrthoDB" id="9767435at2"/>
<dbReference type="CDD" id="cd18773">
    <property type="entry name" value="PDC1_HK_sensor"/>
    <property type="match status" value="1"/>
</dbReference>
<keyword evidence="8" id="KW-0472">Membrane</keyword>
<sequence>MIRRLRRASDGLAFRFGVMLAAALLPLGLISVSQTAVVVEKSRRNAESSLLALTAAAAGGEEGLLRTAFGAAQAISSFVPLIRDEPERCTSVLRDYLQTSNTYSFAGFVNADGIIECSSAPRQLDVSGNKLYQLMKEEPRPRVTMSEAGTASGVPVIIVSLPILEADEYLGHVSVSIPHARLHARDNDIPNDTPLDLVLFNDDGEILSASGGMDGVEVRLPAGRPLQDYIGKPQQSFTGVTRMAEERVFAIVPVVPDLIYALGSWPSQVNSITAGAIRLAIPLLFPILMWLASLAVAYVAVERLVIRPTRNLRARMLMFMRSRAIQPPRNDLIAPRELREIDETWHRLAVSVLRDEAELEDMIHDKTVLLKEVHHRVKNNLQLIASILNMKIRESSNTDARVALRDVQSRVMSLATVHRNLYETSLQGRVQADELVKAIVDRVVAAGSLPDSRIEIRQIADPIILYPDQAVPLSLAVSEATNNALKYIGKPEDGSGPWLEVTLRELENGEAVLRIANSLGERVSEEAASVESGGLGSQLIAAFVGQLEGTMEVTEGGETYVLEITFPIAEFSED</sequence>
<dbReference type="AlphaFoldDB" id="A0A4R3JLZ9"/>
<evidence type="ECO:0000313" key="11">
    <source>
        <dbReference type="Proteomes" id="UP000295696"/>
    </source>
</evidence>
<keyword evidence="11" id="KW-1185">Reference proteome</keyword>
<comment type="catalytic activity">
    <reaction evidence="1">
        <text>ATP + protein L-histidine = ADP + protein N-phospho-L-histidine.</text>
        <dbReference type="EC" id="2.7.13.3"/>
    </reaction>
</comment>
<evidence type="ECO:0000256" key="2">
    <source>
        <dbReference type="ARBA" id="ARBA00012438"/>
    </source>
</evidence>
<reference evidence="10 11" key="1">
    <citation type="submission" date="2019-03" db="EMBL/GenBank/DDBJ databases">
        <title>Genomic Encyclopedia of Type Strains, Phase IV (KMG-IV): sequencing the most valuable type-strain genomes for metagenomic binning, comparative biology and taxonomic classification.</title>
        <authorList>
            <person name="Goeker M."/>
        </authorList>
    </citation>
    <scope>NUCLEOTIDE SEQUENCE [LARGE SCALE GENOMIC DNA]</scope>
    <source>
        <strain evidence="10 11">DSM 104836</strain>
    </source>
</reference>
<evidence type="ECO:0000256" key="6">
    <source>
        <dbReference type="ARBA" id="ARBA00022777"/>
    </source>
</evidence>
<dbReference type="InterPro" id="IPR036890">
    <property type="entry name" value="HATPase_C_sf"/>
</dbReference>
<dbReference type="PANTHER" id="PTHR41523:SF8">
    <property type="entry name" value="ETHYLENE RESPONSE SENSOR PROTEIN"/>
    <property type="match status" value="1"/>
</dbReference>
<dbReference type="Pfam" id="PF07568">
    <property type="entry name" value="HisKA_2"/>
    <property type="match status" value="1"/>
</dbReference>